<dbReference type="SUPFAM" id="SSF46626">
    <property type="entry name" value="Cytochrome c"/>
    <property type="match status" value="1"/>
</dbReference>
<protein>
    <submittedName>
        <fullName evidence="7">C-type cytochrome, putative</fullName>
    </submittedName>
</protein>
<organism evidence="7">
    <name type="scientific">Chlorobium chlorochromatii (strain CaD3)</name>
    <dbReference type="NCBI Taxonomy" id="340177"/>
    <lineage>
        <taxon>Bacteria</taxon>
        <taxon>Pseudomonadati</taxon>
        <taxon>Chlorobiota</taxon>
        <taxon>Chlorobiia</taxon>
        <taxon>Chlorobiales</taxon>
        <taxon>Chlorobiaceae</taxon>
        <taxon>Chlorobium/Pelodictyon group</taxon>
        <taxon>Chlorobium</taxon>
    </lineage>
</organism>
<dbReference type="GO" id="GO:0020037">
    <property type="term" value="F:heme binding"/>
    <property type="evidence" value="ECO:0007669"/>
    <property type="project" value="InterPro"/>
</dbReference>
<dbReference type="STRING" id="340177.Cag_0916"/>
<evidence type="ECO:0000256" key="2">
    <source>
        <dbReference type="ARBA" id="ARBA00022723"/>
    </source>
</evidence>
<evidence type="ECO:0000256" key="1">
    <source>
        <dbReference type="ARBA" id="ARBA00022617"/>
    </source>
</evidence>
<dbReference type="InterPro" id="IPR036909">
    <property type="entry name" value="Cyt_c-like_dom_sf"/>
</dbReference>
<dbReference type="HOGENOM" id="CLU_126606_1_0_10"/>
<dbReference type="GO" id="GO:0009055">
    <property type="term" value="F:electron transfer activity"/>
    <property type="evidence" value="ECO:0007669"/>
    <property type="project" value="InterPro"/>
</dbReference>
<keyword evidence="1 4" id="KW-0349">Heme</keyword>
<evidence type="ECO:0000256" key="5">
    <source>
        <dbReference type="SAM" id="SignalP"/>
    </source>
</evidence>
<feature type="domain" description="Cytochrome c" evidence="6">
    <location>
        <begin position="17"/>
        <end position="112"/>
    </location>
</feature>
<reference evidence="7" key="1">
    <citation type="submission" date="2005-08" db="EMBL/GenBank/DDBJ databases">
        <title>Complete sequence of Chlorobium chlorochromatii CaD3.</title>
        <authorList>
            <person name="Copeland A."/>
            <person name="Lucas S."/>
            <person name="Lapidus A."/>
            <person name="Barry K."/>
            <person name="Detter J.C."/>
            <person name="Glavina T."/>
            <person name="Hammon N."/>
            <person name="Israni S."/>
            <person name="Pitluck S."/>
            <person name="Bryant D."/>
            <person name="Schmutz J."/>
            <person name="Larimer F."/>
            <person name="Land M."/>
            <person name="Kyrpides N."/>
            <person name="Ivanova N."/>
            <person name="Richardson P."/>
        </authorList>
    </citation>
    <scope>NUCLEOTIDE SEQUENCE [LARGE SCALE GENOMIC DNA]</scope>
    <source>
        <strain evidence="7">CaD3</strain>
    </source>
</reference>
<dbReference type="Gene3D" id="1.10.760.10">
    <property type="entry name" value="Cytochrome c-like domain"/>
    <property type="match status" value="1"/>
</dbReference>
<gene>
    <name evidence="7" type="ordered locus">Cag_0916</name>
</gene>
<dbReference type="Pfam" id="PF13442">
    <property type="entry name" value="Cytochrome_CBB3"/>
    <property type="match status" value="1"/>
</dbReference>
<evidence type="ECO:0000256" key="3">
    <source>
        <dbReference type="ARBA" id="ARBA00023004"/>
    </source>
</evidence>
<dbReference type="AlphaFoldDB" id="Q3AS46"/>
<evidence type="ECO:0000256" key="4">
    <source>
        <dbReference type="PROSITE-ProRule" id="PRU00433"/>
    </source>
</evidence>
<dbReference type="EMBL" id="CP000108">
    <property type="protein sequence ID" value="ABB28179.1"/>
    <property type="molecule type" value="Genomic_DNA"/>
</dbReference>
<dbReference type="InterPro" id="IPR009056">
    <property type="entry name" value="Cyt_c-like_dom"/>
</dbReference>
<dbReference type="KEGG" id="cch:Cag_0916"/>
<evidence type="ECO:0000259" key="6">
    <source>
        <dbReference type="PROSITE" id="PS51007"/>
    </source>
</evidence>
<feature type="signal peptide" evidence="5">
    <location>
        <begin position="1"/>
        <end position="19"/>
    </location>
</feature>
<proteinExistence type="predicted"/>
<dbReference type="PROSITE" id="PS51007">
    <property type="entry name" value="CYTC"/>
    <property type="match status" value="1"/>
</dbReference>
<dbReference type="eggNOG" id="COG2010">
    <property type="taxonomic scope" value="Bacteria"/>
</dbReference>
<keyword evidence="5" id="KW-0732">Signal</keyword>
<evidence type="ECO:0000313" key="7">
    <source>
        <dbReference type="EMBL" id="ABB28179.1"/>
    </source>
</evidence>
<sequence>MKKMFLISIGMVTALPLLAADGKAIFERSCAACHSVMPPPKAAPPIMPLAFHYQSTFKSKEEGVKHMAAFLKNPDKAKAIDQQAIQRFGIMPAQALSDEELKAVAEWVWDQYNPASGMGRMGGMRGQGQRWQQP</sequence>
<name>Q3AS46_CHLCH</name>
<keyword evidence="3 4" id="KW-0408">Iron</keyword>
<keyword evidence="2 4" id="KW-0479">Metal-binding</keyword>
<dbReference type="GO" id="GO:0046872">
    <property type="term" value="F:metal ion binding"/>
    <property type="evidence" value="ECO:0007669"/>
    <property type="project" value="UniProtKB-KW"/>
</dbReference>
<feature type="chain" id="PRO_5004223870" evidence="5">
    <location>
        <begin position="20"/>
        <end position="134"/>
    </location>
</feature>
<dbReference type="OrthoDB" id="595375at2"/>
<accession>Q3AS46</accession>